<dbReference type="Proteomes" id="UP000005952">
    <property type="component" value="Chromosome"/>
</dbReference>
<keyword evidence="2" id="KW-1185">Reference proteome</keyword>
<dbReference type="KEGG" id="hdt:HYPDE_26283"/>
<protein>
    <submittedName>
        <fullName evidence="1">Uncharacterized protein</fullName>
    </submittedName>
</protein>
<gene>
    <name evidence="1" type="ORF">HYPDE_26283</name>
</gene>
<dbReference type="EMBL" id="CP005587">
    <property type="protein sequence ID" value="AGK56939.1"/>
    <property type="molecule type" value="Genomic_DNA"/>
</dbReference>
<accession>N0B0H4</accession>
<evidence type="ECO:0000313" key="2">
    <source>
        <dbReference type="Proteomes" id="UP000005952"/>
    </source>
</evidence>
<dbReference type="HOGENOM" id="CLU_2806655_0_0_5"/>
<proteinExistence type="predicted"/>
<dbReference type="AlphaFoldDB" id="N0B0H4"/>
<sequence>MTYNADSDELLRAFNGMRAYWASAEIDAPKGVSFSDDFRGKTIPTKTRWRADIVISRNLARADASVS</sequence>
<evidence type="ECO:0000313" key="1">
    <source>
        <dbReference type="EMBL" id="AGK56939.1"/>
    </source>
</evidence>
<dbReference type="RefSeq" id="WP_015596976.1">
    <property type="nucleotide sequence ID" value="NC_021172.1"/>
</dbReference>
<reference evidence="1 2" key="1">
    <citation type="journal article" date="2013" name="Genome Announc.">
        <title>Genome sequences for three denitrifying bacterial strains isolated from a uranium- and nitrate-contaminated subsurface environment.</title>
        <authorList>
            <person name="Venkatramanan R."/>
            <person name="Prakash O."/>
            <person name="Woyke T."/>
            <person name="Chain P."/>
            <person name="Goodwin L.A."/>
            <person name="Watson D."/>
            <person name="Brooks S."/>
            <person name="Kostka J.E."/>
            <person name="Green S.J."/>
        </authorList>
    </citation>
    <scope>NUCLEOTIDE SEQUENCE [LARGE SCALE GENOMIC DNA]</scope>
    <source>
        <strain evidence="1 2">1NES1</strain>
    </source>
</reference>
<organism evidence="1 2">
    <name type="scientific">Hyphomicrobium denitrificans 1NES1</name>
    <dbReference type="NCBI Taxonomy" id="670307"/>
    <lineage>
        <taxon>Bacteria</taxon>
        <taxon>Pseudomonadati</taxon>
        <taxon>Pseudomonadota</taxon>
        <taxon>Alphaproteobacteria</taxon>
        <taxon>Hyphomicrobiales</taxon>
        <taxon>Hyphomicrobiaceae</taxon>
        <taxon>Hyphomicrobium</taxon>
    </lineage>
</organism>
<name>N0B0H4_9HYPH</name>